<dbReference type="SUPFAM" id="SSF69572">
    <property type="entry name" value="Activating enzymes of the ubiquitin-like proteins"/>
    <property type="match status" value="1"/>
</dbReference>
<feature type="region of interest" description="Disordered" evidence="1">
    <location>
        <begin position="101"/>
        <end position="120"/>
    </location>
</feature>
<dbReference type="HOGENOM" id="CLU_726446_0_0_1"/>
<dbReference type="Gramene" id="ABO95371">
    <property type="protein sequence ID" value="ABO95371"/>
    <property type="gene ID" value="OSTLU_30851"/>
</dbReference>
<organism evidence="2 3">
    <name type="scientific">Ostreococcus lucimarinus (strain CCE9901)</name>
    <dbReference type="NCBI Taxonomy" id="436017"/>
    <lineage>
        <taxon>Eukaryota</taxon>
        <taxon>Viridiplantae</taxon>
        <taxon>Chlorophyta</taxon>
        <taxon>Mamiellophyceae</taxon>
        <taxon>Mamiellales</taxon>
        <taxon>Bathycoccaceae</taxon>
        <taxon>Ostreococcus</taxon>
    </lineage>
</organism>
<dbReference type="Proteomes" id="UP000001568">
    <property type="component" value="Chromosome 3"/>
</dbReference>
<name>A4RV53_OSTLU</name>
<dbReference type="GeneID" id="5000807"/>
<dbReference type="AlphaFoldDB" id="A4RV53"/>
<feature type="region of interest" description="Disordered" evidence="1">
    <location>
        <begin position="166"/>
        <end position="202"/>
    </location>
</feature>
<accession>A4RV53</accession>
<dbReference type="GO" id="GO:0008641">
    <property type="term" value="F:ubiquitin-like modifier activating enzyme activity"/>
    <property type="evidence" value="ECO:0007669"/>
    <property type="project" value="InterPro"/>
</dbReference>
<feature type="compositionally biased region" description="Acidic residues" evidence="1">
    <location>
        <begin position="187"/>
        <end position="202"/>
    </location>
</feature>
<sequence>MAEACKRTRDDEDGLGSGACAFAYARAKATTGCVFVDDGGAGSKTLYEALRPSATARLAETLSASSAGVDADAKARDELQAGLHWEFLRAHPETRPLLGITGADARKGLPGNGDDDEAPETASMCGVVAAVVASKILSYLDASEAVAVARECDQWTHVEALALYKPDRPDSAPVPNASEYEVLPSGDDMDADDAQDGDEDREGFDTHARLFGYDALAKLREMYVLVCGTDSLANDACVCALAAVGVGNVDVYGASGSKVFVRHDCEVDDLCDLDDLETYKYHVVVRTSACATADEVVAIAREAKSPVIEITSTSVGSCVVDVSLGTDSSFTRASFSGWMDAPTACVAAHIAAMEVVRIAQDRRRATTIVFDGKGIFTKARM</sequence>
<keyword evidence="3" id="KW-1185">Reference proteome</keyword>
<evidence type="ECO:0000313" key="3">
    <source>
        <dbReference type="Proteomes" id="UP000001568"/>
    </source>
</evidence>
<reference evidence="2 3" key="1">
    <citation type="journal article" date="2007" name="Proc. Natl. Acad. Sci. U.S.A.">
        <title>The tiny eukaryote Ostreococcus provides genomic insights into the paradox of plankton speciation.</title>
        <authorList>
            <person name="Palenik B."/>
            <person name="Grimwood J."/>
            <person name="Aerts A."/>
            <person name="Rouze P."/>
            <person name="Salamov A."/>
            <person name="Putnam N."/>
            <person name="Dupont C."/>
            <person name="Jorgensen R."/>
            <person name="Derelle E."/>
            <person name="Rombauts S."/>
            <person name="Zhou K."/>
            <person name="Otillar R."/>
            <person name="Merchant S.S."/>
            <person name="Podell S."/>
            <person name="Gaasterland T."/>
            <person name="Napoli C."/>
            <person name="Gendler K."/>
            <person name="Manuell A."/>
            <person name="Tai V."/>
            <person name="Vallon O."/>
            <person name="Piganeau G."/>
            <person name="Jancek S."/>
            <person name="Heijde M."/>
            <person name="Jabbari K."/>
            <person name="Bowler C."/>
            <person name="Lohr M."/>
            <person name="Robbens S."/>
            <person name="Werner G."/>
            <person name="Dubchak I."/>
            <person name="Pazour G.J."/>
            <person name="Ren Q."/>
            <person name="Paulsen I."/>
            <person name="Delwiche C."/>
            <person name="Schmutz J."/>
            <person name="Rokhsar D."/>
            <person name="Van de Peer Y."/>
            <person name="Moreau H."/>
            <person name="Grigoriev I.V."/>
        </authorList>
    </citation>
    <scope>NUCLEOTIDE SEQUENCE [LARGE SCALE GENOMIC DNA]</scope>
    <source>
        <strain evidence="2 3">CCE9901</strain>
    </source>
</reference>
<dbReference type="OrthoDB" id="10584243at2759"/>
<dbReference type="RefSeq" id="XP_001417078.1">
    <property type="nucleotide sequence ID" value="XM_001417041.1"/>
</dbReference>
<dbReference type="EMBL" id="CP000583">
    <property type="protein sequence ID" value="ABO95371.1"/>
    <property type="molecule type" value="Genomic_DNA"/>
</dbReference>
<evidence type="ECO:0000313" key="2">
    <source>
        <dbReference type="EMBL" id="ABO95371.1"/>
    </source>
</evidence>
<protein>
    <submittedName>
        <fullName evidence="2">Uncharacterized protein</fullName>
    </submittedName>
</protein>
<dbReference type="KEGG" id="olu:OSTLU_30851"/>
<evidence type="ECO:0000256" key="1">
    <source>
        <dbReference type="SAM" id="MobiDB-lite"/>
    </source>
</evidence>
<dbReference type="InterPro" id="IPR035985">
    <property type="entry name" value="Ubiquitin-activating_enz"/>
</dbReference>
<gene>
    <name evidence="2" type="ORF">OSTLU_30851</name>
</gene>
<proteinExistence type="predicted"/>